<dbReference type="EMBL" id="JARKIB010000183">
    <property type="protein sequence ID" value="KAJ7726963.1"/>
    <property type="molecule type" value="Genomic_DNA"/>
</dbReference>
<evidence type="ECO:0000256" key="5">
    <source>
        <dbReference type="ARBA" id="ARBA00023002"/>
    </source>
</evidence>
<comment type="similarity">
    <text evidence="2">Belongs to the cytochrome P450 family.</text>
</comment>
<keyword evidence="6 8" id="KW-0408">Iron</keyword>
<dbReference type="GO" id="GO:0004497">
    <property type="term" value="F:monooxygenase activity"/>
    <property type="evidence" value="ECO:0007669"/>
    <property type="project" value="UniProtKB-KW"/>
</dbReference>
<dbReference type="PRINTS" id="PR00463">
    <property type="entry name" value="EP450I"/>
</dbReference>
<dbReference type="AlphaFoldDB" id="A0AAD7HTR3"/>
<keyword evidence="3 8" id="KW-0349">Heme</keyword>
<evidence type="ECO:0000256" key="2">
    <source>
        <dbReference type="ARBA" id="ARBA00010617"/>
    </source>
</evidence>
<feature type="binding site" description="axial binding residue" evidence="8">
    <location>
        <position position="493"/>
    </location>
    <ligand>
        <name>heme</name>
        <dbReference type="ChEBI" id="CHEBI:30413"/>
    </ligand>
    <ligandPart>
        <name>Fe</name>
        <dbReference type="ChEBI" id="CHEBI:18248"/>
    </ligandPart>
</feature>
<comment type="cofactor">
    <cofactor evidence="1 8">
        <name>heme</name>
        <dbReference type="ChEBI" id="CHEBI:30413"/>
    </cofactor>
</comment>
<accession>A0AAD7HTR3</accession>
<dbReference type="InterPro" id="IPR002401">
    <property type="entry name" value="Cyt_P450_E_grp-I"/>
</dbReference>
<proteinExistence type="inferred from homology"/>
<organism evidence="9 10">
    <name type="scientific">Mycena metata</name>
    <dbReference type="NCBI Taxonomy" id="1033252"/>
    <lineage>
        <taxon>Eukaryota</taxon>
        <taxon>Fungi</taxon>
        <taxon>Dikarya</taxon>
        <taxon>Basidiomycota</taxon>
        <taxon>Agaricomycotina</taxon>
        <taxon>Agaricomycetes</taxon>
        <taxon>Agaricomycetidae</taxon>
        <taxon>Agaricales</taxon>
        <taxon>Marasmiineae</taxon>
        <taxon>Mycenaceae</taxon>
        <taxon>Mycena</taxon>
    </lineage>
</organism>
<protein>
    <submittedName>
        <fullName evidence="9">Cytochrome P450 monooxygenase pc-3</fullName>
    </submittedName>
</protein>
<dbReference type="InterPro" id="IPR047146">
    <property type="entry name" value="Cyt_P450_E_CYP52_fungi"/>
</dbReference>
<dbReference type="PANTHER" id="PTHR24287:SF1">
    <property type="entry name" value="P450, PUTATIVE (EUROFUNG)-RELATED"/>
    <property type="match status" value="1"/>
</dbReference>
<dbReference type="InterPro" id="IPR001128">
    <property type="entry name" value="Cyt_P450"/>
</dbReference>
<dbReference type="Proteomes" id="UP001215598">
    <property type="component" value="Unassembled WGS sequence"/>
</dbReference>
<reference evidence="9" key="1">
    <citation type="submission" date="2023-03" db="EMBL/GenBank/DDBJ databases">
        <title>Massive genome expansion in bonnet fungi (Mycena s.s.) driven by repeated elements and novel gene families across ecological guilds.</title>
        <authorList>
            <consortium name="Lawrence Berkeley National Laboratory"/>
            <person name="Harder C.B."/>
            <person name="Miyauchi S."/>
            <person name="Viragh M."/>
            <person name="Kuo A."/>
            <person name="Thoen E."/>
            <person name="Andreopoulos B."/>
            <person name="Lu D."/>
            <person name="Skrede I."/>
            <person name="Drula E."/>
            <person name="Henrissat B."/>
            <person name="Morin E."/>
            <person name="Kohler A."/>
            <person name="Barry K."/>
            <person name="LaButti K."/>
            <person name="Morin E."/>
            <person name="Salamov A."/>
            <person name="Lipzen A."/>
            <person name="Mereny Z."/>
            <person name="Hegedus B."/>
            <person name="Baldrian P."/>
            <person name="Stursova M."/>
            <person name="Weitz H."/>
            <person name="Taylor A."/>
            <person name="Grigoriev I.V."/>
            <person name="Nagy L.G."/>
            <person name="Martin F."/>
            <person name="Kauserud H."/>
        </authorList>
    </citation>
    <scope>NUCLEOTIDE SEQUENCE</scope>
    <source>
        <strain evidence="9">CBHHK182m</strain>
    </source>
</reference>
<name>A0AAD7HTR3_9AGAR</name>
<gene>
    <name evidence="9" type="ORF">B0H16DRAFT_1591909</name>
</gene>
<evidence type="ECO:0000256" key="4">
    <source>
        <dbReference type="ARBA" id="ARBA00022723"/>
    </source>
</evidence>
<comment type="caution">
    <text evidence="9">The sequence shown here is derived from an EMBL/GenBank/DDBJ whole genome shotgun (WGS) entry which is preliminary data.</text>
</comment>
<evidence type="ECO:0000256" key="7">
    <source>
        <dbReference type="ARBA" id="ARBA00023033"/>
    </source>
</evidence>
<keyword evidence="10" id="KW-1185">Reference proteome</keyword>
<evidence type="ECO:0000313" key="9">
    <source>
        <dbReference type="EMBL" id="KAJ7726963.1"/>
    </source>
</evidence>
<dbReference type="InterPro" id="IPR036396">
    <property type="entry name" value="Cyt_P450_sf"/>
</dbReference>
<dbReference type="PANTHER" id="PTHR24287">
    <property type="entry name" value="P450, PUTATIVE (EUROFUNG)-RELATED"/>
    <property type="match status" value="1"/>
</dbReference>
<keyword evidence="5" id="KW-0560">Oxidoreductase</keyword>
<dbReference type="Gene3D" id="1.10.630.10">
    <property type="entry name" value="Cytochrome P450"/>
    <property type="match status" value="1"/>
</dbReference>
<evidence type="ECO:0000313" key="10">
    <source>
        <dbReference type="Proteomes" id="UP001215598"/>
    </source>
</evidence>
<keyword evidence="7 9" id="KW-0503">Monooxygenase</keyword>
<dbReference type="GO" id="GO:0016705">
    <property type="term" value="F:oxidoreductase activity, acting on paired donors, with incorporation or reduction of molecular oxygen"/>
    <property type="evidence" value="ECO:0007669"/>
    <property type="project" value="InterPro"/>
</dbReference>
<evidence type="ECO:0000256" key="6">
    <source>
        <dbReference type="ARBA" id="ARBA00023004"/>
    </source>
</evidence>
<evidence type="ECO:0000256" key="1">
    <source>
        <dbReference type="ARBA" id="ARBA00001971"/>
    </source>
</evidence>
<keyword evidence="4 8" id="KW-0479">Metal-binding</keyword>
<evidence type="ECO:0000256" key="3">
    <source>
        <dbReference type="ARBA" id="ARBA00022617"/>
    </source>
</evidence>
<evidence type="ECO:0000256" key="8">
    <source>
        <dbReference type="PIRSR" id="PIRSR602401-1"/>
    </source>
</evidence>
<dbReference type="GO" id="GO:0020037">
    <property type="term" value="F:heme binding"/>
    <property type="evidence" value="ECO:0007669"/>
    <property type="project" value="InterPro"/>
</dbReference>
<dbReference type="SUPFAM" id="SSF48264">
    <property type="entry name" value="Cytochrome P450"/>
    <property type="match status" value="1"/>
</dbReference>
<dbReference type="Pfam" id="PF00067">
    <property type="entry name" value="p450"/>
    <property type="match status" value="1"/>
</dbReference>
<dbReference type="GO" id="GO:0005506">
    <property type="term" value="F:iron ion binding"/>
    <property type="evidence" value="ECO:0007669"/>
    <property type="project" value="InterPro"/>
</dbReference>
<sequence length="574" mass="64654">MVAPGIVYLYRILPVAFLPSAATYLQGNDTASGWLPRPIFAAVLAQPFFFVLRILLDAMRRGAISVPQVPNRWPAGLDNVSKLGKMLESGYPADAFPSWFNEHGDTIMLNLLFENRAILATDFDNYWKGPVDTDRGTTLLGTGVFNTDGETTPLFHRSMTRPFFSRDRVSDFDIFDKHAHDAIGQAAGRLSAGHPVDIQDVASRFTLDSATEFLFGKSADSLSAGLAYPDSSAHLNPPSFWDHPSNVFVHAFMEGQRLQVDRGRFGSKWRLLEFWTDRIQPHRKIIDQFIDPIVDDALAKKVEGSTVNSEPKVETLLSHLLLGTDDRQIIRDEILNILVAGRDTTSATITFAVYMLAEHPEMATRLRNEILEKIGPSRRPTHEDMKTMPYLRAFINGPSSKKATTWPTPSGRPLYIPAATRIVYAVFLMHRRTDLWGPDALEFDPDRFMDERLHKYLTPNPYIFLPFNAGKFSLSTRSHLSSNAAFTTCARICLGQQFAYQESSFFLVRLLQRFSSFNLAPDAQPEDTKPPTSWKLSPLKVKEKITFVSNLTMFAKGGLWVRMEEAPKLMQSVL</sequence>